<proteinExistence type="predicted"/>
<dbReference type="InterPro" id="IPR055259">
    <property type="entry name" value="YkvP/CgeB_Glyco_trans-like"/>
</dbReference>
<dbReference type="SUPFAM" id="SSF53756">
    <property type="entry name" value="UDP-Glycosyltransferase/glycogen phosphorylase"/>
    <property type="match status" value="1"/>
</dbReference>
<name>I7BXG8_PSEPT</name>
<organism evidence="2 3">
    <name type="scientific">Pseudomonas putida (strain DOT-T1E)</name>
    <dbReference type="NCBI Taxonomy" id="1196325"/>
    <lineage>
        <taxon>Bacteria</taxon>
        <taxon>Pseudomonadati</taxon>
        <taxon>Pseudomonadota</taxon>
        <taxon>Gammaproteobacteria</taxon>
        <taxon>Pseudomonadales</taxon>
        <taxon>Pseudomonadaceae</taxon>
        <taxon>Pseudomonas</taxon>
    </lineage>
</organism>
<sequence>MKTGISKTQAALAAFRAGEFAKALTLYQDLARTISSRAFEINIKICEHRLAAPAHFPITDSTVRGLQPHTAESNKSALNIEKTGIQNKAAAVAGTYLMESIELTDQMKWYDVKVHQGDEITIRAAVSYFTKDATNRRKAVMVVSANDIHGKEMDFSCGQLAKSRHLQGYFKYVNCNLGTIANLHNFKIPAGAERIRIGVCRFNATATDRIVIDAFEVQIKSKNEATAAFTPPSKLAAEVSILGWPDYPDNGQPYVMGIMDEFTTGCFEQEINLIQPRPDNWYALAEQYRPAFFFIESAWKGNGNSWQYRVADYATKPGHEVAQITQYALQKKIPTVFWNKEDPVHHQKFMCSAQLVDYIFTTDANMCDSYRKHTGNSNVYPLPFAAQPALHKPAPLSGRAARSCFAGSWYGERHAERGQAMRWLLQAANRYGLDIYDRNHGTGAFPFPREYQQGIKGSLPYKELCAEYSRYRVFLNVNSVLDSPTMFSRRVFELMASGTPVVSTYARGIEELFDSDAVWLVHSEEEANHAIHTLLTDDKEWRRRSLAGIREVFSNHTYAHRLNFMLEKMGLDQYIQAEPELLLIARAKTQKELDSLIGTAAKQSYKNFQLVIEIAAPLDALNTPPGVVIVEAPALDSSSIRARAESAKAVGWLSPKASYGAEYLRDLVNAMVYEPEASGWAKALETDAFAYGLSSMIGASIWRPDTFLTHHINECWSNSVSHRKLFCIDSEEFSVQLTSLKLIA</sequence>
<dbReference type="Gene3D" id="3.40.50.2000">
    <property type="entry name" value="Glycogen Phosphorylase B"/>
    <property type="match status" value="1"/>
</dbReference>
<dbReference type="RefSeq" id="WP_014860645.1">
    <property type="nucleotide sequence ID" value="NC_018220.1"/>
</dbReference>
<gene>
    <name evidence="2" type="ordered locus">T1E_3045</name>
</gene>
<dbReference type="Proteomes" id="UP000006503">
    <property type="component" value="Chromosome"/>
</dbReference>
<evidence type="ECO:0000313" key="3">
    <source>
        <dbReference type="Proteomes" id="UP000006503"/>
    </source>
</evidence>
<dbReference type="EMBL" id="CP003734">
    <property type="protein sequence ID" value="AFO48882.1"/>
    <property type="molecule type" value="Genomic_DNA"/>
</dbReference>
<evidence type="ECO:0000259" key="1">
    <source>
        <dbReference type="Pfam" id="PF13524"/>
    </source>
</evidence>
<reference evidence="3" key="1">
    <citation type="journal article" date="2013" name="Microb. Biotechnol.">
        <title>Metabolic potential of the organic-solvent tolerant Pseudomonas putida DOT-T1E deduced from its annotated genome.</title>
        <authorList>
            <person name="Udaondo Z."/>
            <person name="Molina L."/>
            <person name="Daniels C."/>
            <person name="Gomez M.J."/>
            <person name="Molina-Henares M.A."/>
            <person name="Matilla M.A."/>
            <person name="Roca A."/>
            <person name="Fernandez M."/>
            <person name="Duque E."/>
            <person name="Segura A."/>
            <person name="Ramos J.L."/>
        </authorList>
    </citation>
    <scope>NUCLEOTIDE SEQUENCE [LARGE SCALE GENOMIC DNA]</scope>
    <source>
        <strain evidence="3">DOT-T1E</strain>
    </source>
</reference>
<dbReference type="HOGENOM" id="CLU_373334_0_0_6"/>
<evidence type="ECO:0000313" key="2">
    <source>
        <dbReference type="EMBL" id="AFO48882.1"/>
    </source>
</evidence>
<feature type="domain" description="Spore protein YkvP/CgeB glycosyl transferase-like" evidence="1">
    <location>
        <begin position="422"/>
        <end position="566"/>
    </location>
</feature>
<protein>
    <recommendedName>
        <fullName evidence="1">Spore protein YkvP/CgeB glycosyl transferase-like domain-containing protein</fullName>
    </recommendedName>
</protein>
<dbReference type="PATRIC" id="fig|1196325.3.peg.3009"/>
<accession>I7BXG8</accession>
<dbReference type="Pfam" id="PF13524">
    <property type="entry name" value="Glyco_trans_1_2"/>
    <property type="match status" value="1"/>
</dbReference>
<dbReference type="KEGG" id="ppx:T1E_3045"/>
<dbReference type="AlphaFoldDB" id="I7BXG8"/>